<accession>A0A846TX93</accession>
<evidence type="ECO:0000256" key="1">
    <source>
        <dbReference type="SAM" id="SignalP"/>
    </source>
</evidence>
<name>A0A846TX93_9MOLU</name>
<evidence type="ECO:0000313" key="3">
    <source>
        <dbReference type="Proteomes" id="UP000584587"/>
    </source>
</evidence>
<keyword evidence="3" id="KW-1185">Reference proteome</keyword>
<feature type="chain" id="PRO_5032312373" evidence="1">
    <location>
        <begin position="20"/>
        <end position="170"/>
    </location>
</feature>
<dbReference type="AlphaFoldDB" id="A0A846TX93"/>
<organism evidence="2 3">
    <name type="scientific">Spiroplasma platyhelix PALS-1</name>
    <dbReference type="NCBI Taxonomy" id="1276218"/>
    <lineage>
        <taxon>Bacteria</taxon>
        <taxon>Bacillati</taxon>
        <taxon>Mycoplasmatota</taxon>
        <taxon>Mollicutes</taxon>
        <taxon>Entomoplasmatales</taxon>
        <taxon>Spiroplasmataceae</taxon>
        <taxon>Spiroplasma</taxon>
    </lineage>
</organism>
<dbReference type="RefSeq" id="WP_168105152.1">
    <property type="nucleotide sequence ID" value="NZ_CP051215.1"/>
</dbReference>
<feature type="signal peptide" evidence="1">
    <location>
        <begin position="1"/>
        <end position="19"/>
    </location>
</feature>
<protein>
    <submittedName>
        <fullName evidence="2">Uncharacterized protein</fullName>
    </submittedName>
</protein>
<sequence length="170" mass="19019">MKKGLFLLTSLLITGTAVTPLLSQTKTQDAAIQEQTKSLDVLDLTMPWWGNVKADTPNLTQLLNDSVGKSLQTSLMILTAPDGTVIESESSFDNSGLRGILGYDQVHFTEIKLEVSGGTPYANYLMAQYSYVEKDEVKNSSRVINRFDWRGIDMAPFWTKDVKLEFELNF</sequence>
<proteinExistence type="predicted"/>
<evidence type="ECO:0000313" key="2">
    <source>
        <dbReference type="EMBL" id="NKE38681.1"/>
    </source>
</evidence>
<dbReference type="Proteomes" id="UP000584587">
    <property type="component" value="Unassembled WGS sequence"/>
</dbReference>
<reference evidence="2 3" key="1">
    <citation type="submission" date="2020-04" db="EMBL/GenBank/DDBJ databases">
        <title>Complete genome sequence of Spiroplasma platyhelix ATCC 51748, an insect isolate.</title>
        <authorList>
            <person name="Green E.A."/>
            <person name="Klassen J.L."/>
        </authorList>
    </citation>
    <scope>NUCLEOTIDE SEQUENCE [LARGE SCALE GENOMIC DNA]</scope>
    <source>
        <strain evidence="2 3">PALS-1</strain>
    </source>
</reference>
<comment type="caution">
    <text evidence="2">The sequence shown here is derived from an EMBL/GenBank/DDBJ whole genome shotgun (WGS) entry which is preliminary data.</text>
</comment>
<keyword evidence="1" id="KW-0732">Signal</keyword>
<gene>
    <name evidence="2" type="ORF">HER12_02785</name>
</gene>
<dbReference type="EMBL" id="JAAVVK010000002">
    <property type="protein sequence ID" value="NKE38681.1"/>
    <property type="molecule type" value="Genomic_DNA"/>
</dbReference>